<proteinExistence type="predicted"/>
<dbReference type="EMBL" id="JBFALK010000014">
    <property type="protein sequence ID" value="MEV0971866.1"/>
    <property type="molecule type" value="Genomic_DNA"/>
</dbReference>
<gene>
    <name evidence="3" type="ORF">AB0I59_24960</name>
</gene>
<protein>
    <submittedName>
        <fullName evidence="3">TadE family protein</fullName>
    </submittedName>
</protein>
<dbReference type="InterPro" id="IPR012495">
    <property type="entry name" value="TadE-like_dom"/>
</dbReference>
<keyword evidence="1" id="KW-0812">Transmembrane</keyword>
<evidence type="ECO:0000259" key="2">
    <source>
        <dbReference type="Pfam" id="PF07811"/>
    </source>
</evidence>
<dbReference type="RefSeq" id="WP_358136493.1">
    <property type="nucleotide sequence ID" value="NZ_JBFALK010000014.1"/>
</dbReference>
<feature type="transmembrane region" description="Helical" evidence="1">
    <location>
        <begin position="12"/>
        <end position="31"/>
    </location>
</feature>
<evidence type="ECO:0000313" key="3">
    <source>
        <dbReference type="EMBL" id="MEV0971866.1"/>
    </source>
</evidence>
<evidence type="ECO:0000256" key="1">
    <source>
        <dbReference type="SAM" id="Phobius"/>
    </source>
</evidence>
<evidence type="ECO:0000313" key="4">
    <source>
        <dbReference type="Proteomes" id="UP001551675"/>
    </source>
</evidence>
<comment type="caution">
    <text evidence="3">The sequence shown here is derived from an EMBL/GenBank/DDBJ whole genome shotgun (WGS) entry which is preliminary data.</text>
</comment>
<keyword evidence="1" id="KW-0472">Membrane</keyword>
<keyword evidence="4" id="KW-1185">Reference proteome</keyword>
<reference evidence="3 4" key="1">
    <citation type="submission" date="2024-06" db="EMBL/GenBank/DDBJ databases">
        <title>The Natural Products Discovery Center: Release of the First 8490 Sequenced Strains for Exploring Actinobacteria Biosynthetic Diversity.</title>
        <authorList>
            <person name="Kalkreuter E."/>
            <person name="Kautsar S.A."/>
            <person name="Yang D."/>
            <person name="Bader C.D."/>
            <person name="Teijaro C.N."/>
            <person name="Fluegel L."/>
            <person name="Davis C.M."/>
            <person name="Simpson J.R."/>
            <person name="Lauterbach L."/>
            <person name="Steele A.D."/>
            <person name="Gui C."/>
            <person name="Meng S."/>
            <person name="Li G."/>
            <person name="Viehrig K."/>
            <person name="Ye F."/>
            <person name="Su P."/>
            <person name="Kiefer A.F."/>
            <person name="Nichols A."/>
            <person name="Cepeda A.J."/>
            <person name="Yan W."/>
            <person name="Fan B."/>
            <person name="Jiang Y."/>
            <person name="Adhikari A."/>
            <person name="Zheng C.-J."/>
            <person name="Schuster L."/>
            <person name="Cowan T.M."/>
            <person name="Smanski M.J."/>
            <person name="Chevrette M.G."/>
            <person name="De Carvalho L.P.S."/>
            <person name="Shen B."/>
        </authorList>
    </citation>
    <scope>NUCLEOTIDE SEQUENCE [LARGE SCALE GENOMIC DNA]</scope>
    <source>
        <strain evidence="3 4">NPDC050100</strain>
    </source>
</reference>
<feature type="domain" description="TadE-like" evidence="2">
    <location>
        <begin position="5"/>
        <end position="45"/>
    </location>
</feature>
<name>A0ABV3GKC3_MICGL</name>
<sequence length="127" mass="13046">MRDRGAATTELVVIFPFVMVLILLVVQFGVWQHAVHVAEVTAAEALAAARAEEAGTEAGRAKASSLLSQLGGSVLHSPRVSVSVTAEAARVEISGVAPSVVPFVKLPVSSVAYGPVERFRPDAGGAG</sequence>
<dbReference type="Proteomes" id="UP001551675">
    <property type="component" value="Unassembled WGS sequence"/>
</dbReference>
<accession>A0ABV3GKC3</accession>
<keyword evidence="1" id="KW-1133">Transmembrane helix</keyword>
<organism evidence="3 4">
    <name type="scientific">Microtetraspora glauca</name>
    <dbReference type="NCBI Taxonomy" id="1996"/>
    <lineage>
        <taxon>Bacteria</taxon>
        <taxon>Bacillati</taxon>
        <taxon>Actinomycetota</taxon>
        <taxon>Actinomycetes</taxon>
        <taxon>Streptosporangiales</taxon>
        <taxon>Streptosporangiaceae</taxon>
        <taxon>Microtetraspora</taxon>
    </lineage>
</organism>
<dbReference type="Pfam" id="PF07811">
    <property type="entry name" value="TadE"/>
    <property type="match status" value="1"/>
</dbReference>